<evidence type="ECO:0000313" key="3">
    <source>
        <dbReference type="EMBL" id="UVI27952.1"/>
    </source>
</evidence>
<keyword evidence="4" id="KW-1185">Reference proteome</keyword>
<evidence type="ECO:0000259" key="1">
    <source>
        <dbReference type="Pfam" id="PF00534"/>
    </source>
</evidence>
<reference evidence="3" key="1">
    <citation type="submission" date="2022-01" db="EMBL/GenBank/DDBJ databases">
        <title>Paenibacillus spongiae sp. nov., isolated from marine sponge.</title>
        <authorList>
            <person name="Li Z."/>
            <person name="Zhang M."/>
        </authorList>
    </citation>
    <scope>NUCLEOTIDE SEQUENCE</scope>
    <source>
        <strain evidence="3">PHS-Z3</strain>
    </source>
</reference>
<sequence length="385" mass="43038">MKLSSSPSVWVMTAEFAPSIVGGLGTVATELAKALMKQNVRVNVITQSTTHSVHLTQNKGLATVRIPASARYYNHSSSSYKPESIQQLSTRFFPRKPDVIHIHSLEFERAAILLKRKYHIPIVYTCHSLVSMEDGSSLRSIKSQASLLRHADQIIVPSYWLKKEIQKRFYSAASKTKVIPNGVRVGSNGTRVPPHRLMFVGRLIRDKGIEPLIRSISILSGQKKQIRLTVIGKASLKYQKRLKAIAKQIGVLSNIRWLGFLPHGQVQRMYSSHGAVVVPSKLESFGLVALEAMANGIPLISTRAGGLKEFVNPRNAQIITAVDSNAISQAIEAVWKNPGKTKQRLIQAKLMVKRYSWRRMAAEYKTLFLRLQRSGVRSSVKERVK</sequence>
<dbReference type="InterPro" id="IPR028098">
    <property type="entry name" value="Glyco_trans_4-like_N"/>
</dbReference>
<dbReference type="Gene3D" id="3.40.50.2000">
    <property type="entry name" value="Glycogen Phosphorylase B"/>
    <property type="match status" value="2"/>
</dbReference>
<organism evidence="3 4">
    <name type="scientific">Paenibacillus spongiae</name>
    <dbReference type="NCBI Taxonomy" id="2909671"/>
    <lineage>
        <taxon>Bacteria</taxon>
        <taxon>Bacillati</taxon>
        <taxon>Bacillota</taxon>
        <taxon>Bacilli</taxon>
        <taxon>Bacillales</taxon>
        <taxon>Paenibacillaceae</taxon>
        <taxon>Paenibacillus</taxon>
    </lineage>
</organism>
<evidence type="ECO:0000313" key="4">
    <source>
        <dbReference type="Proteomes" id="UP001057877"/>
    </source>
</evidence>
<dbReference type="EMBL" id="CP091430">
    <property type="protein sequence ID" value="UVI27952.1"/>
    <property type="molecule type" value="Genomic_DNA"/>
</dbReference>
<dbReference type="InterPro" id="IPR050194">
    <property type="entry name" value="Glycosyltransferase_grp1"/>
</dbReference>
<name>A0ABY5S251_9BACL</name>
<evidence type="ECO:0000259" key="2">
    <source>
        <dbReference type="Pfam" id="PF13439"/>
    </source>
</evidence>
<gene>
    <name evidence="3" type="ORF">L1F29_21145</name>
</gene>
<dbReference type="CDD" id="cd03801">
    <property type="entry name" value="GT4_PimA-like"/>
    <property type="match status" value="1"/>
</dbReference>
<feature type="domain" description="Glycosyltransferase subfamily 4-like N-terminal" evidence="2">
    <location>
        <begin position="21"/>
        <end position="184"/>
    </location>
</feature>
<feature type="domain" description="Glycosyl transferase family 1" evidence="1">
    <location>
        <begin position="194"/>
        <end position="348"/>
    </location>
</feature>
<dbReference type="PANTHER" id="PTHR45947">
    <property type="entry name" value="SULFOQUINOVOSYL TRANSFERASE SQD2"/>
    <property type="match status" value="1"/>
</dbReference>
<dbReference type="Pfam" id="PF00534">
    <property type="entry name" value="Glycos_transf_1"/>
    <property type="match status" value="1"/>
</dbReference>
<dbReference type="SUPFAM" id="SSF53756">
    <property type="entry name" value="UDP-Glycosyltransferase/glycogen phosphorylase"/>
    <property type="match status" value="1"/>
</dbReference>
<dbReference type="Proteomes" id="UP001057877">
    <property type="component" value="Chromosome"/>
</dbReference>
<dbReference type="RefSeq" id="WP_258384040.1">
    <property type="nucleotide sequence ID" value="NZ_CP091430.1"/>
</dbReference>
<protein>
    <submittedName>
        <fullName evidence="3">Glycosyltransferase family 4 protein</fullName>
    </submittedName>
</protein>
<accession>A0ABY5S251</accession>
<proteinExistence type="predicted"/>
<dbReference type="InterPro" id="IPR001296">
    <property type="entry name" value="Glyco_trans_1"/>
</dbReference>
<dbReference type="PANTHER" id="PTHR45947:SF3">
    <property type="entry name" value="SULFOQUINOVOSYL TRANSFERASE SQD2"/>
    <property type="match status" value="1"/>
</dbReference>
<dbReference type="Pfam" id="PF13439">
    <property type="entry name" value="Glyco_transf_4"/>
    <property type="match status" value="1"/>
</dbReference>